<comment type="caution">
    <text evidence="1">The sequence shown here is derived from an EMBL/GenBank/DDBJ whole genome shotgun (WGS) entry which is preliminary data.</text>
</comment>
<sequence length="68" mass="7473">MTDDAPTRELDDLLDDIYLGQERVTQAEIQRRAVAQEVPAELLTRICALPEGEYALEEVAELLGGTTG</sequence>
<proteinExistence type="predicted"/>
<organism evidence="1 2">
    <name type="scientific">Micromonospora echinofusca</name>
    <dbReference type="NCBI Taxonomy" id="47858"/>
    <lineage>
        <taxon>Bacteria</taxon>
        <taxon>Bacillati</taxon>
        <taxon>Actinomycetota</taxon>
        <taxon>Actinomycetes</taxon>
        <taxon>Micromonosporales</taxon>
        <taxon>Micromonosporaceae</taxon>
        <taxon>Micromonospora</taxon>
    </lineage>
</organism>
<dbReference type="EMBL" id="WVUH01000027">
    <property type="protein sequence ID" value="MBO4205513.1"/>
    <property type="molecule type" value="Genomic_DNA"/>
</dbReference>
<name>A0ABS3VLZ9_MICEH</name>
<dbReference type="RefSeq" id="WP_208811693.1">
    <property type="nucleotide sequence ID" value="NZ_WVUH01000027.1"/>
</dbReference>
<reference evidence="1 2" key="1">
    <citation type="submission" date="2019-12" db="EMBL/GenBank/DDBJ databases">
        <title>Whole genome sequencing of endophytic Actinobacterium Micromonospora sp. MPMI6T.</title>
        <authorList>
            <person name="Evv R."/>
            <person name="Podile A.R."/>
        </authorList>
    </citation>
    <scope>NUCLEOTIDE SEQUENCE [LARGE SCALE GENOMIC DNA]</scope>
    <source>
        <strain evidence="1 2">MPMI6</strain>
    </source>
</reference>
<accession>A0ABS3VLZ9</accession>
<dbReference type="Proteomes" id="UP000823521">
    <property type="component" value="Unassembled WGS sequence"/>
</dbReference>
<evidence type="ECO:0000313" key="1">
    <source>
        <dbReference type="EMBL" id="MBO4205513.1"/>
    </source>
</evidence>
<protein>
    <submittedName>
        <fullName evidence="1">Uncharacterized protein</fullName>
    </submittedName>
</protein>
<evidence type="ECO:0000313" key="2">
    <source>
        <dbReference type="Proteomes" id="UP000823521"/>
    </source>
</evidence>
<keyword evidence="2" id="KW-1185">Reference proteome</keyword>
<gene>
    <name evidence="1" type="ORF">GSF22_05740</name>
</gene>